<proteinExistence type="predicted"/>
<dbReference type="InterPro" id="IPR050598">
    <property type="entry name" value="AminoAcid_Transporter"/>
</dbReference>
<dbReference type="AlphaFoldDB" id="A0A225DPQ5"/>
<keyword evidence="4 5" id="KW-0472">Membrane</keyword>
<feature type="transmembrane region" description="Helical" evidence="5">
    <location>
        <begin position="389"/>
        <end position="406"/>
    </location>
</feature>
<dbReference type="Pfam" id="PF13520">
    <property type="entry name" value="AA_permease_2"/>
    <property type="match status" value="1"/>
</dbReference>
<keyword evidence="2 5" id="KW-0812">Transmembrane</keyword>
<evidence type="ECO:0000256" key="4">
    <source>
        <dbReference type="ARBA" id="ARBA00023136"/>
    </source>
</evidence>
<dbReference type="GO" id="GO:0015179">
    <property type="term" value="F:L-amino acid transmembrane transporter activity"/>
    <property type="evidence" value="ECO:0007669"/>
    <property type="project" value="TreeGrafter"/>
</dbReference>
<dbReference type="GO" id="GO:0016020">
    <property type="term" value="C:membrane"/>
    <property type="evidence" value="ECO:0007669"/>
    <property type="project" value="UniProtKB-SubCell"/>
</dbReference>
<keyword evidence="3 5" id="KW-1133">Transmembrane helix</keyword>
<dbReference type="PANTHER" id="PTHR11785:SF512">
    <property type="entry name" value="SOBREMESA, ISOFORM B"/>
    <property type="match status" value="1"/>
</dbReference>
<feature type="transmembrane region" description="Helical" evidence="5">
    <location>
        <begin position="281"/>
        <end position="302"/>
    </location>
</feature>
<accession>A0A225DPQ5</accession>
<evidence type="ECO:0000256" key="2">
    <source>
        <dbReference type="ARBA" id="ARBA00022692"/>
    </source>
</evidence>
<evidence type="ECO:0000313" key="6">
    <source>
        <dbReference type="EMBL" id="OWK43073.1"/>
    </source>
</evidence>
<dbReference type="Gene3D" id="1.20.1740.10">
    <property type="entry name" value="Amino acid/polyamine transporter I"/>
    <property type="match status" value="1"/>
</dbReference>
<feature type="transmembrane region" description="Helical" evidence="5">
    <location>
        <begin position="24"/>
        <end position="45"/>
    </location>
</feature>
<comment type="caution">
    <text evidence="6">The sequence shown here is derived from an EMBL/GenBank/DDBJ whole genome shotgun (WGS) entry which is preliminary data.</text>
</comment>
<name>A0A225DPQ5_9BACT</name>
<dbReference type="EMBL" id="NIDE01000004">
    <property type="protein sequence ID" value="OWK43073.1"/>
    <property type="molecule type" value="Genomic_DNA"/>
</dbReference>
<evidence type="ECO:0000313" key="7">
    <source>
        <dbReference type="Proteomes" id="UP000214646"/>
    </source>
</evidence>
<keyword evidence="7" id="KW-1185">Reference proteome</keyword>
<feature type="transmembrane region" description="Helical" evidence="5">
    <location>
        <begin position="455"/>
        <end position="472"/>
    </location>
</feature>
<feature type="transmembrane region" description="Helical" evidence="5">
    <location>
        <begin position="337"/>
        <end position="360"/>
    </location>
</feature>
<protein>
    <submittedName>
        <fullName evidence="6">Amino acid permease</fullName>
    </submittedName>
</protein>
<gene>
    <name evidence="6" type="ORF">FRUB_02672</name>
</gene>
<dbReference type="Proteomes" id="UP000214646">
    <property type="component" value="Unassembled WGS sequence"/>
</dbReference>
<reference evidence="7" key="1">
    <citation type="submission" date="2017-06" db="EMBL/GenBank/DDBJ databases">
        <title>Genome analysis of Fimbriiglobus ruber SP5, the first member of the order Planctomycetales with confirmed chitinolytic capability.</title>
        <authorList>
            <person name="Ravin N.V."/>
            <person name="Rakitin A.L."/>
            <person name="Ivanova A.A."/>
            <person name="Beletsky A.V."/>
            <person name="Kulichevskaya I.S."/>
            <person name="Mardanov A.V."/>
            <person name="Dedysh S.N."/>
        </authorList>
    </citation>
    <scope>NUCLEOTIDE SEQUENCE [LARGE SCALE GENOMIC DNA]</scope>
    <source>
        <strain evidence="7">SP5</strain>
    </source>
</reference>
<organism evidence="6 7">
    <name type="scientific">Fimbriiglobus ruber</name>
    <dbReference type="NCBI Taxonomy" id="1908690"/>
    <lineage>
        <taxon>Bacteria</taxon>
        <taxon>Pseudomonadati</taxon>
        <taxon>Planctomycetota</taxon>
        <taxon>Planctomycetia</taxon>
        <taxon>Gemmatales</taxon>
        <taxon>Gemmataceae</taxon>
        <taxon>Fimbriiglobus</taxon>
    </lineage>
</organism>
<feature type="transmembrane region" description="Helical" evidence="5">
    <location>
        <begin position="150"/>
        <end position="171"/>
    </location>
</feature>
<feature type="transmembrane region" description="Helical" evidence="5">
    <location>
        <begin position="66"/>
        <end position="95"/>
    </location>
</feature>
<feature type="transmembrane region" description="Helical" evidence="5">
    <location>
        <begin position="236"/>
        <end position="261"/>
    </location>
</feature>
<evidence type="ECO:0000256" key="3">
    <source>
        <dbReference type="ARBA" id="ARBA00022989"/>
    </source>
</evidence>
<dbReference type="PANTHER" id="PTHR11785">
    <property type="entry name" value="AMINO ACID TRANSPORTER"/>
    <property type="match status" value="1"/>
</dbReference>
<sequence>MIGTVIGSGVFKKAHVIAENVPDFGLAVAAWVLGGVLMLLGALAYAEVAVRYPRTGGNYVFLKEGYGLWAGFLWGWVDFGIIRSASIGVLASMAIESLHDIVKQVNSITGGGTGDVLGFWVRQVMTVAVIGLLTAINIRGTRLGAGVQFVLTVLKVGSLFGLIVLPIVVLLTNPDAPAAPSTRNMTPTWPADWGAVRWGQFGVALVGVLWAYQGWMNIGPMAAEVVRPGRNIPLSLLIGTGVITLGYVGANVAYFSMISATEMAGPAMATTPVATEFCFRLIGPVGALVASLIVMTSAIGALNGNVLVAPRLLYAMAEDGLAPAALKRLLPIYQTPGVALIVFSAWSCALVIGLGALTAYRLPVLNFGSWNVDLNLPPNKVPFDVLTDYAIFGSVVFETMAVATLFRFRSRDEAGATSTLPYRCPFYPLVPAVYVLVMAVVALNMFNSPEQRSEATIGLGYIAVGAVTFAIISPRRSKRQP</sequence>
<feature type="transmembrane region" description="Helical" evidence="5">
    <location>
        <begin position="426"/>
        <end position="443"/>
    </location>
</feature>
<feature type="transmembrane region" description="Helical" evidence="5">
    <location>
        <begin position="195"/>
        <end position="215"/>
    </location>
</feature>
<feature type="transmembrane region" description="Helical" evidence="5">
    <location>
        <begin position="119"/>
        <end position="138"/>
    </location>
</feature>
<evidence type="ECO:0000256" key="5">
    <source>
        <dbReference type="SAM" id="Phobius"/>
    </source>
</evidence>
<evidence type="ECO:0000256" key="1">
    <source>
        <dbReference type="ARBA" id="ARBA00004141"/>
    </source>
</evidence>
<dbReference type="InterPro" id="IPR002293">
    <property type="entry name" value="AA/rel_permease1"/>
</dbReference>
<dbReference type="PIRSF" id="PIRSF006060">
    <property type="entry name" value="AA_transporter"/>
    <property type="match status" value="1"/>
</dbReference>
<comment type="subcellular location">
    <subcellularLocation>
        <location evidence="1">Membrane</location>
        <topology evidence="1">Multi-pass membrane protein</topology>
    </subcellularLocation>
</comment>